<evidence type="ECO:0000313" key="1">
    <source>
        <dbReference type="EMBL" id="CAD8072691.1"/>
    </source>
</evidence>
<accession>A0A8S1M4H7</accession>
<name>A0A8S1M4H7_PARPR</name>
<dbReference type="AlphaFoldDB" id="A0A8S1M4H7"/>
<dbReference type="EMBL" id="CAJJDM010000049">
    <property type="protein sequence ID" value="CAD8072691.1"/>
    <property type="molecule type" value="Genomic_DNA"/>
</dbReference>
<keyword evidence="2" id="KW-1185">Reference proteome</keyword>
<organism evidence="1 2">
    <name type="scientific">Paramecium primaurelia</name>
    <dbReference type="NCBI Taxonomy" id="5886"/>
    <lineage>
        <taxon>Eukaryota</taxon>
        <taxon>Sar</taxon>
        <taxon>Alveolata</taxon>
        <taxon>Ciliophora</taxon>
        <taxon>Intramacronucleata</taxon>
        <taxon>Oligohymenophorea</taxon>
        <taxon>Peniculida</taxon>
        <taxon>Parameciidae</taxon>
        <taxon>Paramecium</taxon>
    </lineage>
</organism>
<sequence>MQTQLVIEDNLLFKISPQTQYLLTIDSINKITIYFSYPKYQINIKFISPIQDPILQVDIEKSIIHQTL</sequence>
<protein>
    <submittedName>
        <fullName evidence="1">Uncharacterized protein</fullName>
    </submittedName>
</protein>
<dbReference type="Proteomes" id="UP000688137">
    <property type="component" value="Unassembled WGS sequence"/>
</dbReference>
<comment type="caution">
    <text evidence="1">The sequence shown here is derived from an EMBL/GenBank/DDBJ whole genome shotgun (WGS) entry which is preliminary data.</text>
</comment>
<evidence type="ECO:0000313" key="2">
    <source>
        <dbReference type="Proteomes" id="UP000688137"/>
    </source>
</evidence>
<gene>
    <name evidence="1" type="ORF">PPRIM_AZ9-3.1.T0490256</name>
</gene>
<reference evidence="1" key="1">
    <citation type="submission" date="2021-01" db="EMBL/GenBank/DDBJ databases">
        <authorList>
            <consortium name="Genoscope - CEA"/>
            <person name="William W."/>
        </authorList>
    </citation>
    <scope>NUCLEOTIDE SEQUENCE</scope>
</reference>
<proteinExistence type="predicted"/>